<dbReference type="Pfam" id="PF13692">
    <property type="entry name" value="Glyco_trans_1_4"/>
    <property type="match status" value="1"/>
</dbReference>
<proteinExistence type="predicted"/>
<evidence type="ECO:0000313" key="3">
    <source>
        <dbReference type="EMBL" id="QSO46637.1"/>
    </source>
</evidence>
<dbReference type="InterPro" id="IPR019734">
    <property type="entry name" value="TPR_rpt"/>
</dbReference>
<accession>A0A9X7Z5R8</accession>
<dbReference type="PROSITE" id="PS50005">
    <property type="entry name" value="TPR"/>
    <property type="match status" value="1"/>
</dbReference>
<dbReference type="RefSeq" id="WP_206656002.1">
    <property type="nucleotide sequence ID" value="NZ_CP071182.1"/>
</dbReference>
<dbReference type="SUPFAM" id="SSF48452">
    <property type="entry name" value="TPR-like"/>
    <property type="match status" value="1"/>
</dbReference>
<sequence>MSENKLRVHWEGSQLVHHSLALVNREICTRMMSDPSLDLGVIPYETDPNFPVDERLKALQSRIVPNGGSADITVRHQWPPKWTAPPTGKWVISQPWEYGAIPRQWYIPMKYWVDEIWVASSYNKECYVRCGIPQDKICVIPHGVDPSVFHPEVPAIELNTNKSFKFLFVGATIFRKGIDILLEAYASEFTSADDVCLVIKDFGMNSVYEGQTSAQQIRDFQKLQTHPEVLYITSHFSASELAGLYQSCDCLVHPYRGEGFGLPILEAMACGTPPIVPNMGSACDFCTEKTAFFVPSEEKTYPSMTKIGPYDLIDHPWWIEVDRKELRRVMRRVYENHSLVKEKGMLAAQDALTKFTWDDSVARVINRLKAIATEQHRERKTVNTVIEEELRHAVELYLSGAPSKALEIFRCVLEKDPLNVTANYNAGILYVFGNNFRQALEHFVTLTNRIDDRPDSFRGQVWSYIGLCHTQMNNYSAAMAALDTGTRLSPDSLPGAIRCYQQILRGIEQTEDAEHLLGELYHRLAIGYFTLKNELRAKDMSELALKHEPNRDDFKHTHQLIQQKISITKETYEKVLAGTSHHRYGLIWRSPVFNGSGYAEESKSFLMALQQHPVEIHLVPIDGVPNTELTPSSERTLLTNMLTPLSQQPIIHLQSCPAYQFELPRAPISIGRTMYETDSVPETWVERMNEQTEIWVPSHFNRDTFIQAGVDANRIYVMPGALDLAKYSPETVEPYALDTKKSFRFLSVFDWSLRKGWDVLLRSYFSEFRADEDVCLVLKVVSLLDPNARPREEIQNLTQKMGIPHVPEVLILDNALTEEEMIQLYKAADAFVLPSRGEGWGRPYMEAMAMQLPTIGTRWSGQTEFMSDENSYLIDIDDVVPVSEKMPYYEALFKGHNWAEPSESHLKSLMRYVFEQRNSARQVGVKARESLMLSFSRDKIGSLLFNRLEELVRRHYT</sequence>
<dbReference type="AlphaFoldDB" id="A0A9X7Z5R8"/>
<dbReference type="PANTHER" id="PTHR46656">
    <property type="entry name" value="PUTATIVE-RELATED"/>
    <property type="match status" value="1"/>
</dbReference>
<protein>
    <submittedName>
        <fullName evidence="3">Glycosyltransferase</fullName>
    </submittedName>
</protein>
<dbReference type="CDD" id="cd03801">
    <property type="entry name" value="GT4_PimA-like"/>
    <property type="match status" value="1"/>
</dbReference>
<dbReference type="SMART" id="SM00028">
    <property type="entry name" value="TPR"/>
    <property type="match status" value="4"/>
</dbReference>
<dbReference type="PANTHER" id="PTHR46656:SF3">
    <property type="entry name" value="PUTATIVE-RELATED"/>
    <property type="match status" value="1"/>
</dbReference>
<reference evidence="3 4" key="1">
    <citation type="submission" date="2021-02" db="EMBL/GenBank/DDBJ databases">
        <title>Alicyclobacillus curvatus sp. nov. and Alicyclobacillus mengziensis sp. nov., two acidophilic bacteria isolated from acid mine drainage.</title>
        <authorList>
            <person name="Huang Y."/>
        </authorList>
    </citation>
    <scope>NUCLEOTIDE SEQUENCE [LARGE SCALE GENOMIC DNA]</scope>
    <source>
        <strain evidence="3 4">S30H14</strain>
    </source>
</reference>
<keyword evidence="1" id="KW-0802">TPR repeat</keyword>
<feature type="repeat" description="TPR" evidence="1">
    <location>
        <begin position="459"/>
        <end position="492"/>
    </location>
</feature>
<dbReference type="InterPro" id="IPR001296">
    <property type="entry name" value="Glyco_trans_1"/>
</dbReference>
<dbReference type="Gene3D" id="3.40.50.2000">
    <property type="entry name" value="Glycogen Phosphorylase B"/>
    <property type="match status" value="2"/>
</dbReference>
<dbReference type="SUPFAM" id="SSF53756">
    <property type="entry name" value="UDP-Glycosyltransferase/glycogen phosphorylase"/>
    <property type="match status" value="2"/>
</dbReference>
<organism evidence="3 4">
    <name type="scientific">Alicyclobacillus mengziensis</name>
    <dbReference type="NCBI Taxonomy" id="2931921"/>
    <lineage>
        <taxon>Bacteria</taxon>
        <taxon>Bacillati</taxon>
        <taxon>Bacillota</taxon>
        <taxon>Bacilli</taxon>
        <taxon>Bacillales</taxon>
        <taxon>Alicyclobacillaceae</taxon>
        <taxon>Alicyclobacillus</taxon>
    </lineage>
</organism>
<feature type="domain" description="Glycosyl transferase family 1" evidence="2">
    <location>
        <begin position="158"/>
        <end position="296"/>
    </location>
</feature>
<evidence type="ECO:0000256" key="1">
    <source>
        <dbReference type="PROSITE-ProRule" id="PRU00339"/>
    </source>
</evidence>
<dbReference type="KEGG" id="afx:JZ786_19630"/>
<dbReference type="Gene3D" id="1.25.40.10">
    <property type="entry name" value="Tetratricopeptide repeat domain"/>
    <property type="match status" value="1"/>
</dbReference>
<keyword evidence="4" id="KW-1185">Reference proteome</keyword>
<dbReference type="Pfam" id="PF00534">
    <property type="entry name" value="Glycos_transf_1"/>
    <property type="match status" value="1"/>
</dbReference>
<dbReference type="GO" id="GO:0016757">
    <property type="term" value="F:glycosyltransferase activity"/>
    <property type="evidence" value="ECO:0007669"/>
    <property type="project" value="InterPro"/>
</dbReference>
<dbReference type="Proteomes" id="UP000663505">
    <property type="component" value="Chromosome"/>
</dbReference>
<dbReference type="InterPro" id="IPR011990">
    <property type="entry name" value="TPR-like_helical_dom_sf"/>
</dbReference>
<gene>
    <name evidence="3" type="ORF">JZ786_19630</name>
</gene>
<evidence type="ECO:0000313" key="4">
    <source>
        <dbReference type="Proteomes" id="UP000663505"/>
    </source>
</evidence>
<name>A0A9X7Z5R8_9BACL</name>
<dbReference type="EMBL" id="CP071182">
    <property type="protein sequence ID" value="QSO46637.1"/>
    <property type="molecule type" value="Genomic_DNA"/>
</dbReference>
<evidence type="ECO:0000259" key="2">
    <source>
        <dbReference type="Pfam" id="PF00534"/>
    </source>
</evidence>